<dbReference type="InterPro" id="IPR013517">
    <property type="entry name" value="FG-GAP"/>
</dbReference>
<dbReference type="PROSITE" id="PS51257">
    <property type="entry name" value="PROKAR_LIPOPROTEIN"/>
    <property type="match status" value="1"/>
</dbReference>
<dbReference type="EMBL" id="CP048685">
    <property type="protein sequence ID" value="QPJ60967.1"/>
    <property type="molecule type" value="Genomic_DNA"/>
</dbReference>
<feature type="signal peptide" evidence="3">
    <location>
        <begin position="1"/>
        <end position="25"/>
    </location>
</feature>
<organism evidence="4 5">
    <name type="scientific">Candidatus Nitronauta litoralis</name>
    <dbReference type="NCBI Taxonomy" id="2705533"/>
    <lineage>
        <taxon>Bacteria</taxon>
        <taxon>Pseudomonadati</taxon>
        <taxon>Nitrospinota/Tectimicrobiota group</taxon>
        <taxon>Nitrospinota</taxon>
        <taxon>Nitrospinia</taxon>
        <taxon>Nitrospinales</taxon>
        <taxon>Nitrospinaceae</taxon>
        <taxon>Candidatus Nitronauta</taxon>
    </lineage>
</organism>
<dbReference type="KEGG" id="nli:G3M70_03315"/>
<protein>
    <submittedName>
        <fullName evidence="4">VCBS repeat-containing protein</fullName>
    </submittedName>
</protein>
<name>A0A7T0BV21_9BACT</name>
<dbReference type="Gene3D" id="2.130.10.130">
    <property type="entry name" value="Integrin alpha, N-terminal"/>
    <property type="match status" value="1"/>
</dbReference>
<evidence type="ECO:0000313" key="5">
    <source>
        <dbReference type="Proteomes" id="UP000594688"/>
    </source>
</evidence>
<reference evidence="4 5" key="1">
    <citation type="submission" date="2020-02" db="EMBL/GenBank/DDBJ databases">
        <title>Genomic and physiological characterization of two novel Nitrospinaceae genera.</title>
        <authorList>
            <person name="Mueller A.J."/>
            <person name="Jung M.-Y."/>
            <person name="Strachan C.R."/>
            <person name="Herbold C.W."/>
            <person name="Kirkegaard R.H."/>
            <person name="Daims H."/>
        </authorList>
    </citation>
    <scope>NUCLEOTIDE SEQUENCE [LARGE SCALE GENOMIC DNA]</scope>
    <source>
        <strain evidence="4">EB</strain>
    </source>
</reference>
<dbReference type="Pfam" id="PF13517">
    <property type="entry name" value="FG-GAP_3"/>
    <property type="match status" value="1"/>
</dbReference>
<dbReference type="SUPFAM" id="SSF69318">
    <property type="entry name" value="Integrin alpha N-terminal domain"/>
    <property type="match status" value="1"/>
</dbReference>
<evidence type="ECO:0000256" key="1">
    <source>
        <dbReference type="ARBA" id="ARBA00022729"/>
    </source>
</evidence>
<dbReference type="InterPro" id="IPR028994">
    <property type="entry name" value="Integrin_alpha_N"/>
</dbReference>
<evidence type="ECO:0000313" key="4">
    <source>
        <dbReference type="EMBL" id="QPJ60967.1"/>
    </source>
</evidence>
<sequence length="624" mass="70133">MNRIRLPLLFITLLFLSCFPLPALGQDSAAGLDRMISQIESKFPSLEGYVVDVQGAQLILDLKLGQDLKPGDHLKVMRLGDEIIHPVTKKKLGRRETDLGRAEVVEVRKDYSIARMDNPGVPVKKGDAVRSFFRKISILVSPIRTPKGSKVDAAELGLEIESRLNEHPRFQVPTFDLRVWARENKVTFNQIPGPEHLLALQSEVDVDYLLMPSVTGAGKQAVMDYRLVSAVDGDVVAQSRLMTDAPIKSARTDQTRRKARRKAPRSGGVQADFGGDGDGPLEFATKQEFEFEIVDMDTGDVNGDGKTDYVFISPDRVRFYKFVDQKFKQVSVYRAPEKGSQFISVDVADINGNGRDEIFVTCNVGQRLQSFVLELVKGKKRFTLIEDEMNLYFRVIKPEKRKPMLLVQEPGHDRPFRPSIFEYSWKGDEYEEIRELELPHIPGRPLVTIYGFTLANITPTKALETIFLDSNYHLRVYSAKGRLLVKSDEYYGHDPRVIDVALKEQIPGIHNSDGDVQAVPYRGRLSASHKGKQRFLLIPHNHRFGGSLVDRMTVVNNSSLVVLGIDREGVHKVFETRKQSGYLAAHGIAPASNPSRKWVHSVHVASLGDLGLGKKISTIFTYSW</sequence>
<feature type="chain" id="PRO_5032968756" evidence="3">
    <location>
        <begin position="26"/>
        <end position="624"/>
    </location>
</feature>
<dbReference type="AlphaFoldDB" id="A0A7T0BV21"/>
<dbReference type="Proteomes" id="UP000594688">
    <property type="component" value="Chromosome"/>
</dbReference>
<accession>A0A7T0BV21</accession>
<keyword evidence="1 3" id="KW-0732">Signal</keyword>
<proteinExistence type="predicted"/>
<feature type="region of interest" description="Disordered" evidence="2">
    <location>
        <begin position="249"/>
        <end position="278"/>
    </location>
</feature>
<evidence type="ECO:0000256" key="3">
    <source>
        <dbReference type="SAM" id="SignalP"/>
    </source>
</evidence>
<evidence type="ECO:0000256" key="2">
    <source>
        <dbReference type="SAM" id="MobiDB-lite"/>
    </source>
</evidence>
<gene>
    <name evidence="4" type="ORF">G3M70_03315</name>
</gene>